<dbReference type="EMBL" id="JAOJ01000003">
    <property type="protein sequence ID" value="EUA66326.1"/>
    <property type="molecule type" value="Genomic_DNA"/>
</dbReference>
<evidence type="ECO:0000313" key="3">
    <source>
        <dbReference type="Proteomes" id="UP000023351"/>
    </source>
</evidence>
<feature type="compositionally biased region" description="Polar residues" evidence="1">
    <location>
        <begin position="16"/>
        <end position="29"/>
    </location>
</feature>
<name>X8DE47_9MYCO</name>
<organism evidence="2 3">
    <name type="scientific">Mycobacteroides abscessus subsp. bolletii 1513</name>
    <dbReference type="NCBI Taxonomy" id="1299321"/>
    <lineage>
        <taxon>Bacteria</taxon>
        <taxon>Bacillati</taxon>
        <taxon>Actinomycetota</taxon>
        <taxon>Actinomycetes</taxon>
        <taxon>Mycobacteriales</taxon>
        <taxon>Mycobacteriaceae</taxon>
        <taxon>Mycobacteroides</taxon>
        <taxon>Mycobacteroides abscessus</taxon>
    </lineage>
</organism>
<sequence>MGAGVRPVSGNRCPKLTQSTDGIAHQSSPEGAEEFVLQKVG</sequence>
<dbReference type="AlphaFoldDB" id="X8DE47"/>
<evidence type="ECO:0000256" key="1">
    <source>
        <dbReference type="SAM" id="MobiDB-lite"/>
    </source>
</evidence>
<evidence type="ECO:0000313" key="2">
    <source>
        <dbReference type="EMBL" id="EUA66326.1"/>
    </source>
</evidence>
<accession>X8DE47</accession>
<gene>
    <name evidence="2" type="ORF">I540_4920</name>
</gene>
<comment type="caution">
    <text evidence="2">The sequence shown here is derived from an EMBL/GenBank/DDBJ whole genome shotgun (WGS) entry which is preliminary data.</text>
</comment>
<feature type="region of interest" description="Disordered" evidence="1">
    <location>
        <begin position="1"/>
        <end position="41"/>
    </location>
</feature>
<dbReference type="Proteomes" id="UP000023351">
    <property type="component" value="Unassembled WGS sequence"/>
</dbReference>
<proteinExistence type="predicted"/>
<protein>
    <submittedName>
        <fullName evidence="2">Uncharacterized protein</fullName>
    </submittedName>
</protein>
<reference evidence="2 3" key="1">
    <citation type="submission" date="2013-12" db="EMBL/GenBank/DDBJ databases">
        <authorList>
            <person name="Zelazny A."/>
            <person name="Olivier K."/>
            <person name="Holland S."/>
            <person name="Lenaerts A."/>
            <person name="Ordway D."/>
            <person name="DeGroote M.A."/>
            <person name="Parker T."/>
            <person name="Sizemore C."/>
            <person name="Tallon L.J."/>
            <person name="Sadzewicz L.K."/>
            <person name="Sengamalay N."/>
            <person name="Fraser C.M."/>
            <person name="Hine E."/>
            <person name="Shefchek K.A."/>
            <person name="Das S.P."/>
            <person name="Tettelin H."/>
        </authorList>
    </citation>
    <scope>NUCLEOTIDE SEQUENCE [LARGE SCALE GENOMIC DNA]</scope>
    <source>
        <strain evidence="2 3">1513</strain>
    </source>
</reference>